<evidence type="ECO:0000256" key="2">
    <source>
        <dbReference type="ARBA" id="ARBA00023015"/>
    </source>
</evidence>
<name>A0ABW4RBZ9_9RHOB</name>
<dbReference type="InterPro" id="IPR036388">
    <property type="entry name" value="WH-like_DNA-bd_sf"/>
</dbReference>
<evidence type="ECO:0000313" key="7">
    <source>
        <dbReference type="Proteomes" id="UP001597213"/>
    </source>
</evidence>
<dbReference type="Proteomes" id="UP001597213">
    <property type="component" value="Unassembled WGS sequence"/>
</dbReference>
<dbReference type="InterPro" id="IPR000847">
    <property type="entry name" value="LysR_HTH_N"/>
</dbReference>
<feature type="domain" description="HTH lysR-type" evidence="5">
    <location>
        <begin position="7"/>
        <end position="64"/>
    </location>
</feature>
<dbReference type="PANTHER" id="PTHR30537:SF26">
    <property type="entry name" value="GLYCINE CLEAVAGE SYSTEM TRANSCRIPTIONAL ACTIVATOR"/>
    <property type="match status" value="1"/>
</dbReference>
<dbReference type="SUPFAM" id="SSF46785">
    <property type="entry name" value="Winged helix' DNA-binding domain"/>
    <property type="match status" value="1"/>
</dbReference>
<keyword evidence="7" id="KW-1185">Reference proteome</keyword>
<dbReference type="PANTHER" id="PTHR30537">
    <property type="entry name" value="HTH-TYPE TRANSCRIPTIONAL REGULATOR"/>
    <property type="match status" value="1"/>
</dbReference>
<dbReference type="Pfam" id="PF00126">
    <property type="entry name" value="HTH_1"/>
    <property type="match status" value="1"/>
</dbReference>
<gene>
    <name evidence="6" type="ORF">ACFSCT_18860</name>
</gene>
<dbReference type="Gene3D" id="1.10.10.10">
    <property type="entry name" value="Winged helix-like DNA-binding domain superfamily/Winged helix DNA-binding domain"/>
    <property type="match status" value="1"/>
</dbReference>
<evidence type="ECO:0000256" key="3">
    <source>
        <dbReference type="ARBA" id="ARBA00023125"/>
    </source>
</evidence>
<reference evidence="7" key="1">
    <citation type="journal article" date="2019" name="Int. J. Syst. Evol. Microbiol.">
        <title>The Global Catalogue of Microorganisms (GCM) 10K type strain sequencing project: providing services to taxonomists for standard genome sequencing and annotation.</title>
        <authorList>
            <consortium name="The Broad Institute Genomics Platform"/>
            <consortium name="The Broad Institute Genome Sequencing Center for Infectious Disease"/>
            <person name="Wu L."/>
            <person name="Ma J."/>
        </authorList>
    </citation>
    <scope>NUCLEOTIDE SEQUENCE [LARGE SCALE GENOMIC DNA]</scope>
    <source>
        <strain evidence="7">CCUG 56029</strain>
    </source>
</reference>
<evidence type="ECO:0000256" key="4">
    <source>
        <dbReference type="ARBA" id="ARBA00023163"/>
    </source>
</evidence>
<keyword evidence="2" id="KW-0805">Transcription regulation</keyword>
<dbReference type="PROSITE" id="PS50931">
    <property type="entry name" value="HTH_LYSR"/>
    <property type="match status" value="1"/>
</dbReference>
<comment type="similarity">
    <text evidence="1">Belongs to the LysR transcriptional regulatory family.</text>
</comment>
<dbReference type="RefSeq" id="WP_379145371.1">
    <property type="nucleotide sequence ID" value="NZ_JBHUEN010000053.1"/>
</dbReference>
<keyword evidence="3" id="KW-0238">DNA-binding</keyword>
<accession>A0ABW4RBZ9</accession>
<sequence length="299" mass="32431">MSELDRLPLSGLRAVEAVGRLGTLSRSAEELAVTPGAVSQRIAKVEALIGRPLFHRLPGGMVPTELGAAMMPALARAMSDLAQSVDIALADRSDLLTVSAAPLFAGRWLVWRLSRFQQANPDLRIRIDPTVRLVDPRHDGVDICLRAGAGDWQPDLCSELLLPYHHLPVCAPAMAERLRRPADLSSVPVIFENDDMSGWARWLEGSGITPADLGRGPGYGDAGMCIDAALAGQGVFLAWETIAQDRLAAGQLAEPFAPRRTSWGHGLWFVTTDAAARRAPVRRFRDWLRAELGQIPRGS</sequence>
<keyword evidence="4" id="KW-0804">Transcription</keyword>
<dbReference type="EMBL" id="JBHUEN010000053">
    <property type="protein sequence ID" value="MFD1883776.1"/>
    <property type="molecule type" value="Genomic_DNA"/>
</dbReference>
<evidence type="ECO:0000259" key="5">
    <source>
        <dbReference type="PROSITE" id="PS50931"/>
    </source>
</evidence>
<dbReference type="Gene3D" id="3.40.190.10">
    <property type="entry name" value="Periplasmic binding protein-like II"/>
    <property type="match status" value="2"/>
</dbReference>
<dbReference type="InterPro" id="IPR036390">
    <property type="entry name" value="WH_DNA-bd_sf"/>
</dbReference>
<dbReference type="SUPFAM" id="SSF53850">
    <property type="entry name" value="Periplasmic binding protein-like II"/>
    <property type="match status" value="1"/>
</dbReference>
<dbReference type="Pfam" id="PF03466">
    <property type="entry name" value="LysR_substrate"/>
    <property type="match status" value="1"/>
</dbReference>
<dbReference type="InterPro" id="IPR005119">
    <property type="entry name" value="LysR_subst-bd"/>
</dbReference>
<organism evidence="6 7">
    <name type="scientific">Paracoccus pacificus</name>
    <dbReference type="NCBI Taxonomy" id="1463598"/>
    <lineage>
        <taxon>Bacteria</taxon>
        <taxon>Pseudomonadati</taxon>
        <taxon>Pseudomonadota</taxon>
        <taxon>Alphaproteobacteria</taxon>
        <taxon>Rhodobacterales</taxon>
        <taxon>Paracoccaceae</taxon>
        <taxon>Paracoccus</taxon>
    </lineage>
</organism>
<dbReference type="InterPro" id="IPR058163">
    <property type="entry name" value="LysR-type_TF_proteobact-type"/>
</dbReference>
<protein>
    <submittedName>
        <fullName evidence="6">LysR substrate-binding domain-containing protein</fullName>
    </submittedName>
</protein>
<proteinExistence type="inferred from homology"/>
<evidence type="ECO:0000313" key="6">
    <source>
        <dbReference type="EMBL" id="MFD1883776.1"/>
    </source>
</evidence>
<dbReference type="CDD" id="cd08432">
    <property type="entry name" value="PBP2_GcdR_TrpI_HvrB_AmpR_like"/>
    <property type="match status" value="1"/>
</dbReference>
<comment type="caution">
    <text evidence="6">The sequence shown here is derived from an EMBL/GenBank/DDBJ whole genome shotgun (WGS) entry which is preliminary data.</text>
</comment>
<evidence type="ECO:0000256" key="1">
    <source>
        <dbReference type="ARBA" id="ARBA00009437"/>
    </source>
</evidence>